<dbReference type="GO" id="GO:0003700">
    <property type="term" value="F:DNA-binding transcription factor activity"/>
    <property type="evidence" value="ECO:0007669"/>
    <property type="project" value="TreeGrafter"/>
</dbReference>
<dbReference type="SUPFAM" id="SSF46689">
    <property type="entry name" value="Homeodomain-like"/>
    <property type="match status" value="1"/>
</dbReference>
<dbReference type="GO" id="GO:0045892">
    <property type="term" value="P:negative regulation of DNA-templated transcription"/>
    <property type="evidence" value="ECO:0007669"/>
    <property type="project" value="InterPro"/>
</dbReference>
<keyword evidence="1" id="KW-0805">Transcription regulation</keyword>
<dbReference type="PANTHER" id="PTHR30055">
    <property type="entry name" value="HTH-TYPE TRANSCRIPTIONAL REGULATOR RUTR"/>
    <property type="match status" value="1"/>
</dbReference>
<evidence type="ECO:0000256" key="4">
    <source>
        <dbReference type="PROSITE-ProRule" id="PRU00335"/>
    </source>
</evidence>
<dbReference type="GO" id="GO:0000976">
    <property type="term" value="F:transcription cis-regulatory region binding"/>
    <property type="evidence" value="ECO:0007669"/>
    <property type="project" value="TreeGrafter"/>
</dbReference>
<feature type="DNA-binding region" description="H-T-H motif" evidence="4">
    <location>
        <begin position="31"/>
        <end position="50"/>
    </location>
</feature>
<dbReference type="InterPro" id="IPR050109">
    <property type="entry name" value="HTH-type_TetR-like_transc_reg"/>
</dbReference>
<dbReference type="Gene3D" id="1.10.357.10">
    <property type="entry name" value="Tetracycline Repressor, domain 2"/>
    <property type="match status" value="1"/>
</dbReference>
<evidence type="ECO:0000259" key="5">
    <source>
        <dbReference type="PROSITE" id="PS50977"/>
    </source>
</evidence>
<evidence type="ECO:0000313" key="7">
    <source>
        <dbReference type="Proteomes" id="UP000053244"/>
    </source>
</evidence>
<feature type="domain" description="HTH tetR-type" evidence="5">
    <location>
        <begin position="8"/>
        <end position="68"/>
    </location>
</feature>
<dbReference type="InterPro" id="IPR004111">
    <property type="entry name" value="Repressor_TetR_C"/>
</dbReference>
<dbReference type="PANTHER" id="PTHR30055:SF151">
    <property type="entry name" value="TRANSCRIPTIONAL REGULATORY PROTEIN"/>
    <property type="match status" value="1"/>
</dbReference>
<dbReference type="InterPro" id="IPR001647">
    <property type="entry name" value="HTH_TetR"/>
</dbReference>
<dbReference type="SUPFAM" id="SSF48498">
    <property type="entry name" value="Tetracyclin repressor-like, C-terminal domain"/>
    <property type="match status" value="1"/>
</dbReference>
<evidence type="ECO:0000313" key="6">
    <source>
        <dbReference type="EMBL" id="KUL42290.1"/>
    </source>
</evidence>
<keyword evidence="2 4" id="KW-0238">DNA-binding</keyword>
<evidence type="ECO:0000256" key="1">
    <source>
        <dbReference type="ARBA" id="ARBA00023015"/>
    </source>
</evidence>
<dbReference type="RefSeq" id="WP_067684452.1">
    <property type="nucleotide sequence ID" value="NZ_LLZH01000002.1"/>
</dbReference>
<organism evidence="6 7">
    <name type="scientific">Actinoplanes awajinensis subsp. mycoplanecinus</name>
    <dbReference type="NCBI Taxonomy" id="135947"/>
    <lineage>
        <taxon>Bacteria</taxon>
        <taxon>Bacillati</taxon>
        <taxon>Actinomycetota</taxon>
        <taxon>Actinomycetes</taxon>
        <taxon>Micromonosporales</taxon>
        <taxon>Micromonosporaceae</taxon>
        <taxon>Actinoplanes</taxon>
    </lineage>
</organism>
<accession>A0A0X3VC27</accession>
<dbReference type="InterPro" id="IPR036271">
    <property type="entry name" value="Tet_transcr_reg_TetR-rel_C_sf"/>
</dbReference>
<sequence length="211" mass="22492">MPRGRPPAYTRDQVVTAAVTVADTDGLEAVTMRRVATEVGAGAMSLYTYVPDREHLIDLMVDRVAGEPVPPRVTGDWRADVLALLVMQRDLMRAHPWLPGVLGGRRLTGRNLLGFLEHGLRALEPAGLPGITKMTLLGLFTGFVASYVTGELTSDPALAAVDIGAAVTSGDFPFLRKALIEGGGGPLEFPAIADWMIAGLVEQARHQQKAG</sequence>
<dbReference type="Pfam" id="PF02909">
    <property type="entry name" value="TetR_C_1"/>
    <property type="match status" value="1"/>
</dbReference>
<comment type="caution">
    <text evidence="6">The sequence shown here is derived from an EMBL/GenBank/DDBJ whole genome shotgun (WGS) entry which is preliminary data.</text>
</comment>
<keyword evidence="7" id="KW-1185">Reference proteome</keyword>
<dbReference type="Proteomes" id="UP000053244">
    <property type="component" value="Unassembled WGS sequence"/>
</dbReference>
<evidence type="ECO:0000256" key="3">
    <source>
        <dbReference type="ARBA" id="ARBA00023163"/>
    </source>
</evidence>
<gene>
    <name evidence="6" type="ORF">ADL15_01795</name>
</gene>
<protein>
    <recommendedName>
        <fullName evidence="5">HTH tetR-type domain-containing protein</fullName>
    </recommendedName>
</protein>
<name>A0A0X3VC27_9ACTN</name>
<dbReference type="InterPro" id="IPR009057">
    <property type="entry name" value="Homeodomain-like_sf"/>
</dbReference>
<dbReference type="PROSITE" id="PS50977">
    <property type="entry name" value="HTH_TETR_2"/>
    <property type="match status" value="1"/>
</dbReference>
<proteinExistence type="predicted"/>
<reference evidence="6 7" key="1">
    <citation type="submission" date="2015-10" db="EMBL/GenBank/DDBJ databases">
        <authorList>
            <person name="Gilbert D.G."/>
        </authorList>
    </citation>
    <scope>NUCLEOTIDE SEQUENCE [LARGE SCALE GENOMIC DNA]</scope>
    <source>
        <strain evidence="6 7">NRRL B-16712</strain>
    </source>
</reference>
<dbReference type="OrthoDB" id="2570341at2"/>
<dbReference type="AlphaFoldDB" id="A0A0X3VC27"/>
<keyword evidence="3" id="KW-0804">Transcription</keyword>
<evidence type="ECO:0000256" key="2">
    <source>
        <dbReference type="ARBA" id="ARBA00023125"/>
    </source>
</evidence>
<dbReference type="EMBL" id="LLZH01000002">
    <property type="protein sequence ID" value="KUL42290.1"/>
    <property type="molecule type" value="Genomic_DNA"/>
</dbReference>